<accession>A0A9E6MGY2</accession>
<dbReference type="Proteomes" id="UP000595296">
    <property type="component" value="Chromosome"/>
</dbReference>
<sequence length="165" mass="18481">MKKITKPANLVEFNDKIVVLTPKSSYYGNAYEHKITKKGLVFASISQDSINHSKTVEKITSNEAISRIDIDLFGACHRVTTTVTTDRLRQEESGSLEMRPASAKEIAQLQKLVQDNKMILACQTKEKTLKILSDYLHKEFGMHANEATVASSDEVHISGENEKLE</sequence>
<reference evidence="1 2" key="1">
    <citation type="journal article" date="2021" name="Int. J. Syst. Evol. Microbiol.">
        <title>Characterization of a novel transitional group Rickettsia species (Rickettsia tillamookensis sp. nov.) from the western black-legged tick, Ixodes pacificus.</title>
        <authorList>
            <person name="Gauthier D.T."/>
            <person name="Karpathy S.E."/>
            <person name="Grizzard S.L."/>
            <person name="Batra D."/>
            <person name="Rowe L.A."/>
            <person name="Paddock C.D."/>
        </authorList>
    </citation>
    <scope>NUCLEOTIDE SEQUENCE [LARGE SCALE GENOMIC DNA]</scope>
    <source>
        <strain evidence="1 2">Tillamook 23</strain>
    </source>
</reference>
<organism evidence="1 2">
    <name type="scientific">Rickettsia tillamookensis</name>
    <dbReference type="NCBI Taxonomy" id="2761623"/>
    <lineage>
        <taxon>Bacteria</taxon>
        <taxon>Pseudomonadati</taxon>
        <taxon>Pseudomonadota</taxon>
        <taxon>Alphaproteobacteria</taxon>
        <taxon>Rickettsiales</taxon>
        <taxon>Rickettsiaceae</taxon>
        <taxon>Rickettsieae</taxon>
        <taxon>Rickettsia</taxon>
        <taxon>spotted fever group</taxon>
    </lineage>
</organism>
<name>A0A9E6MGY2_9RICK</name>
<dbReference type="EMBL" id="CP060138">
    <property type="protein sequence ID" value="QQV74579.1"/>
    <property type="molecule type" value="Genomic_DNA"/>
</dbReference>
<protein>
    <submittedName>
        <fullName evidence="1">Uncharacterized protein</fullName>
    </submittedName>
</protein>
<keyword evidence="2" id="KW-1185">Reference proteome</keyword>
<gene>
    <name evidence="1" type="ORF">H6P87_00113</name>
</gene>
<evidence type="ECO:0000313" key="2">
    <source>
        <dbReference type="Proteomes" id="UP000595296"/>
    </source>
</evidence>
<proteinExistence type="predicted"/>
<evidence type="ECO:0000313" key="1">
    <source>
        <dbReference type="EMBL" id="QQV74579.1"/>
    </source>
</evidence>